<proteinExistence type="inferred from homology"/>
<feature type="transmembrane region" description="Helical" evidence="9">
    <location>
        <begin position="58"/>
        <end position="82"/>
    </location>
</feature>
<dbReference type="InterPro" id="IPR017452">
    <property type="entry name" value="GPCR_Rhodpsn_7TM"/>
</dbReference>
<dbReference type="InterPro" id="IPR050125">
    <property type="entry name" value="GPCR_opsins"/>
</dbReference>
<dbReference type="PROSITE" id="PS50262">
    <property type="entry name" value="G_PROTEIN_RECEP_F1_2"/>
    <property type="match status" value="1"/>
</dbReference>
<dbReference type="RefSeq" id="XP_031561749.1">
    <property type="nucleotide sequence ID" value="XM_031705889.1"/>
</dbReference>
<sequence>MNVTIYQNLLEFWNRSPATIAVETSILLLIGLIAIGGNLLVVISIYRNPSLRTITNYFVLSLSVTDILYPVLGLTLTIAWSIKSRFAFGHNMCFMQALISISLNLISAATIVLMAVNRYVCVCKPQYYKKIYNIKTCLIMIGSVWIATFTLPILLVAKSFWVVEFIPEKILCGYFYNNKDIVVSVTTNTILSIALVIPVVIIIYCYYKVFQKIRQHKKNIAPASNPSSLRTSVQEIRVTWTMFAVLVGYCLAWSPALLFILATNLTNVNVPRQYHLVVTYTVACGSAINPVIYGLLNTAFRREFLKILTCK</sequence>
<dbReference type="AlphaFoldDB" id="A0A6P8HZD9"/>
<keyword evidence="3 9" id="KW-1133">Transmembrane helix</keyword>
<keyword evidence="6 8" id="KW-0675">Receptor</keyword>
<comment type="subcellular location">
    <subcellularLocation>
        <location evidence="1">Membrane</location>
        <topology evidence="1">Multi-pass membrane protein</topology>
    </subcellularLocation>
</comment>
<evidence type="ECO:0000256" key="4">
    <source>
        <dbReference type="ARBA" id="ARBA00023040"/>
    </source>
</evidence>
<dbReference type="Gene3D" id="1.20.1070.10">
    <property type="entry name" value="Rhodopsin 7-helix transmembrane proteins"/>
    <property type="match status" value="1"/>
</dbReference>
<dbReference type="FunCoup" id="A0A6P8HZD9">
    <property type="interactions" value="708"/>
</dbReference>
<protein>
    <submittedName>
        <fullName evidence="12">Muscarinic acetylcholine receptor M3-like</fullName>
    </submittedName>
</protein>
<feature type="transmembrane region" description="Helical" evidence="9">
    <location>
        <begin position="238"/>
        <end position="262"/>
    </location>
</feature>
<feature type="transmembrane region" description="Helical" evidence="9">
    <location>
        <begin position="137"/>
        <end position="161"/>
    </location>
</feature>
<feature type="transmembrane region" description="Helical" evidence="9">
    <location>
        <begin position="274"/>
        <end position="296"/>
    </location>
</feature>
<dbReference type="OrthoDB" id="5950040at2759"/>
<name>A0A6P8HZD9_ACTTE</name>
<evidence type="ECO:0000256" key="5">
    <source>
        <dbReference type="ARBA" id="ARBA00023136"/>
    </source>
</evidence>
<evidence type="ECO:0000313" key="12">
    <source>
        <dbReference type="RefSeq" id="XP_031561749.1"/>
    </source>
</evidence>
<feature type="transmembrane region" description="Helical" evidence="9">
    <location>
        <begin position="181"/>
        <end position="207"/>
    </location>
</feature>
<dbReference type="KEGG" id="aten:116297629"/>
<evidence type="ECO:0000256" key="8">
    <source>
        <dbReference type="RuleBase" id="RU000688"/>
    </source>
</evidence>
<accession>A0A6P8HZD9</accession>
<evidence type="ECO:0000256" key="9">
    <source>
        <dbReference type="SAM" id="Phobius"/>
    </source>
</evidence>
<gene>
    <name evidence="12" type="primary">LOC116297629</name>
</gene>
<dbReference type="CDD" id="cd00637">
    <property type="entry name" value="7tm_classA_rhodopsin-like"/>
    <property type="match status" value="1"/>
</dbReference>
<evidence type="ECO:0000256" key="1">
    <source>
        <dbReference type="ARBA" id="ARBA00004141"/>
    </source>
</evidence>
<dbReference type="Proteomes" id="UP000515163">
    <property type="component" value="Unplaced"/>
</dbReference>
<dbReference type="InterPro" id="IPR000276">
    <property type="entry name" value="GPCR_Rhodpsn"/>
</dbReference>
<dbReference type="PANTHER" id="PTHR24240">
    <property type="entry name" value="OPSIN"/>
    <property type="match status" value="1"/>
</dbReference>
<keyword evidence="7 8" id="KW-0807">Transducer</keyword>
<dbReference type="SUPFAM" id="SSF81321">
    <property type="entry name" value="Family A G protein-coupled receptor-like"/>
    <property type="match status" value="1"/>
</dbReference>
<dbReference type="GeneID" id="116297629"/>
<dbReference type="GO" id="GO:0016020">
    <property type="term" value="C:membrane"/>
    <property type="evidence" value="ECO:0007669"/>
    <property type="project" value="UniProtKB-SubCell"/>
</dbReference>
<dbReference type="InParanoid" id="A0A6P8HZD9"/>
<feature type="domain" description="G-protein coupled receptors family 1 profile" evidence="10">
    <location>
        <begin position="37"/>
        <end position="293"/>
    </location>
</feature>
<evidence type="ECO:0000256" key="6">
    <source>
        <dbReference type="ARBA" id="ARBA00023170"/>
    </source>
</evidence>
<dbReference type="PROSITE" id="PS00237">
    <property type="entry name" value="G_PROTEIN_RECEP_F1_1"/>
    <property type="match status" value="1"/>
</dbReference>
<evidence type="ECO:0000313" key="11">
    <source>
        <dbReference type="Proteomes" id="UP000515163"/>
    </source>
</evidence>
<keyword evidence="11" id="KW-1185">Reference proteome</keyword>
<dbReference type="PRINTS" id="PR00237">
    <property type="entry name" value="GPCRRHODOPSN"/>
</dbReference>
<organism evidence="11 12">
    <name type="scientific">Actinia tenebrosa</name>
    <name type="common">Australian red waratah sea anemone</name>
    <dbReference type="NCBI Taxonomy" id="6105"/>
    <lineage>
        <taxon>Eukaryota</taxon>
        <taxon>Metazoa</taxon>
        <taxon>Cnidaria</taxon>
        <taxon>Anthozoa</taxon>
        <taxon>Hexacorallia</taxon>
        <taxon>Actiniaria</taxon>
        <taxon>Actiniidae</taxon>
        <taxon>Actinia</taxon>
    </lineage>
</organism>
<evidence type="ECO:0000256" key="7">
    <source>
        <dbReference type="ARBA" id="ARBA00023224"/>
    </source>
</evidence>
<keyword evidence="2 8" id="KW-0812">Transmembrane</keyword>
<evidence type="ECO:0000256" key="3">
    <source>
        <dbReference type="ARBA" id="ARBA00022989"/>
    </source>
</evidence>
<comment type="similarity">
    <text evidence="8">Belongs to the G-protein coupled receptor 1 family.</text>
</comment>
<evidence type="ECO:0000259" key="10">
    <source>
        <dbReference type="PROSITE" id="PS50262"/>
    </source>
</evidence>
<dbReference type="GO" id="GO:0004930">
    <property type="term" value="F:G protein-coupled receptor activity"/>
    <property type="evidence" value="ECO:0007669"/>
    <property type="project" value="UniProtKB-KW"/>
</dbReference>
<keyword evidence="4 8" id="KW-0297">G-protein coupled receptor</keyword>
<reference evidence="12" key="1">
    <citation type="submission" date="2025-08" db="UniProtKB">
        <authorList>
            <consortium name="RefSeq"/>
        </authorList>
    </citation>
    <scope>IDENTIFICATION</scope>
    <source>
        <tissue evidence="12">Tentacle</tissue>
    </source>
</reference>
<keyword evidence="5 9" id="KW-0472">Membrane</keyword>
<feature type="transmembrane region" description="Helical" evidence="9">
    <location>
        <begin position="94"/>
        <end position="116"/>
    </location>
</feature>
<feature type="transmembrane region" description="Helical" evidence="9">
    <location>
        <begin position="20"/>
        <end position="46"/>
    </location>
</feature>
<dbReference type="Pfam" id="PF00001">
    <property type="entry name" value="7tm_1"/>
    <property type="match status" value="1"/>
</dbReference>
<dbReference type="SMART" id="SM01381">
    <property type="entry name" value="7TM_GPCR_Srsx"/>
    <property type="match status" value="1"/>
</dbReference>
<evidence type="ECO:0000256" key="2">
    <source>
        <dbReference type="ARBA" id="ARBA00022692"/>
    </source>
</evidence>